<dbReference type="Proteomes" id="UP000179157">
    <property type="component" value="Unassembled WGS sequence"/>
</dbReference>
<feature type="transmembrane region" description="Helical" evidence="1">
    <location>
        <begin position="37"/>
        <end position="58"/>
    </location>
</feature>
<evidence type="ECO:0000313" key="3">
    <source>
        <dbReference type="Proteomes" id="UP000179157"/>
    </source>
</evidence>
<gene>
    <name evidence="2" type="ORF">A2Z21_06455</name>
</gene>
<keyword evidence="1" id="KW-0472">Membrane</keyword>
<accession>A0A1F5UX69</accession>
<evidence type="ECO:0000256" key="1">
    <source>
        <dbReference type="SAM" id="Phobius"/>
    </source>
</evidence>
<dbReference type="AlphaFoldDB" id="A0A1F5UX69"/>
<sequence>MQGNALLSILGAIGGEAAGLGLGALTTKIFGELTEPVGTLIFLGVIPFASSAGASWGYNFGAEMIPPPTAAVATWPGRFIP</sequence>
<keyword evidence="1" id="KW-0812">Transmembrane</keyword>
<evidence type="ECO:0000313" key="2">
    <source>
        <dbReference type="EMBL" id="OGF55730.1"/>
    </source>
</evidence>
<dbReference type="EMBL" id="MFGX01000050">
    <property type="protein sequence ID" value="OGF55730.1"/>
    <property type="molecule type" value="Genomic_DNA"/>
</dbReference>
<feature type="transmembrane region" description="Helical" evidence="1">
    <location>
        <begin position="6"/>
        <end position="25"/>
    </location>
</feature>
<proteinExistence type="predicted"/>
<reference evidence="2 3" key="1">
    <citation type="journal article" date="2016" name="Nat. Commun.">
        <title>Thousands of microbial genomes shed light on interconnected biogeochemical processes in an aquifer system.</title>
        <authorList>
            <person name="Anantharaman K."/>
            <person name="Brown C.T."/>
            <person name="Hug L.A."/>
            <person name="Sharon I."/>
            <person name="Castelle C.J."/>
            <person name="Probst A.J."/>
            <person name="Thomas B.C."/>
            <person name="Singh A."/>
            <person name="Wilkins M.J."/>
            <person name="Karaoz U."/>
            <person name="Brodie E.L."/>
            <person name="Williams K.H."/>
            <person name="Hubbard S.S."/>
            <person name="Banfield J.F."/>
        </authorList>
    </citation>
    <scope>NUCLEOTIDE SEQUENCE [LARGE SCALE GENOMIC DNA]</scope>
    <source>
        <strain evidence="3">RBG_16_55_9</strain>
    </source>
</reference>
<keyword evidence="1" id="KW-1133">Transmembrane helix</keyword>
<protein>
    <submittedName>
        <fullName evidence="2">Uncharacterized protein</fullName>
    </submittedName>
</protein>
<name>A0A1F5UX69_FRAXR</name>
<organism evidence="2 3">
    <name type="scientific">Fraserbacteria sp. (strain RBG_16_55_9)</name>
    <dbReference type="NCBI Taxonomy" id="1817864"/>
    <lineage>
        <taxon>Bacteria</taxon>
        <taxon>Candidatus Fraseribacteriota</taxon>
    </lineage>
</organism>
<comment type="caution">
    <text evidence="2">The sequence shown here is derived from an EMBL/GenBank/DDBJ whole genome shotgun (WGS) entry which is preliminary data.</text>
</comment>